<dbReference type="GO" id="GO:0004523">
    <property type="term" value="F:RNA-DNA hybrid ribonuclease activity"/>
    <property type="evidence" value="ECO:0007669"/>
    <property type="project" value="UniProtKB-EC"/>
</dbReference>
<accession>A0AAF3EHC8</accession>
<feature type="compositionally biased region" description="Basic and acidic residues" evidence="11">
    <location>
        <begin position="190"/>
        <end position="200"/>
    </location>
</feature>
<dbReference type="EC" id="3.1.26.4" evidence="4"/>
<evidence type="ECO:0000256" key="3">
    <source>
        <dbReference type="ARBA" id="ARBA00005300"/>
    </source>
</evidence>
<feature type="domain" description="Ribonuclease H1 N-terminal" evidence="12">
    <location>
        <begin position="141"/>
        <end position="183"/>
    </location>
</feature>
<evidence type="ECO:0000256" key="7">
    <source>
        <dbReference type="ARBA" id="ARBA00022723"/>
    </source>
</evidence>
<evidence type="ECO:0000256" key="8">
    <source>
        <dbReference type="ARBA" id="ARBA00022759"/>
    </source>
</evidence>
<comment type="similarity">
    <text evidence="3">Belongs to the RNase H family.</text>
</comment>
<keyword evidence="6" id="KW-0540">Nuclease</keyword>
<dbReference type="InterPro" id="IPR011320">
    <property type="entry name" value="RNase_H1_N"/>
</dbReference>
<dbReference type="FunFam" id="3.40.970.10:FF:000002">
    <property type="entry name" value="Ribonuclease H"/>
    <property type="match status" value="1"/>
</dbReference>
<organism evidence="13 14">
    <name type="scientific">Mesorhabditis belari</name>
    <dbReference type="NCBI Taxonomy" id="2138241"/>
    <lineage>
        <taxon>Eukaryota</taxon>
        <taxon>Metazoa</taxon>
        <taxon>Ecdysozoa</taxon>
        <taxon>Nematoda</taxon>
        <taxon>Chromadorea</taxon>
        <taxon>Rhabditida</taxon>
        <taxon>Rhabditina</taxon>
        <taxon>Rhabditomorpha</taxon>
        <taxon>Rhabditoidea</taxon>
        <taxon>Rhabditidae</taxon>
        <taxon>Mesorhabditinae</taxon>
        <taxon>Mesorhabditis</taxon>
    </lineage>
</organism>
<evidence type="ECO:0000259" key="12">
    <source>
        <dbReference type="Pfam" id="PF01693"/>
    </source>
</evidence>
<sequence>MSKFYAVAHGFKRGLFEDWNEAKKQIDDFPQAVYKKFDDKKEAEKYLNERKATSTKIVPEDTKASTFYAVARGKTIGVFVEYDEVKKSIADYPQALQKKFSTFAEAHEYYLKFAEGKGAVKEESKKSKETKSAETSNAEVFYAVARGHKSGVFSTWAECKEQTDGFRGAKFKKFDNKEEAELFASGKTLKQIEEHKKRSNDSSSNDTDCPVPSKKSKKV</sequence>
<dbReference type="Pfam" id="PF01693">
    <property type="entry name" value="Cauli_VI"/>
    <property type="match status" value="3"/>
</dbReference>
<dbReference type="WBParaSite" id="MBELARI_LOCUS13374">
    <property type="protein sequence ID" value="MBELARI_LOCUS13374"/>
    <property type="gene ID" value="MBELARI_LOCUS13374"/>
</dbReference>
<evidence type="ECO:0000313" key="14">
    <source>
        <dbReference type="WBParaSite" id="MBELARI_LOCUS13374"/>
    </source>
</evidence>
<feature type="domain" description="Ribonuclease H1 N-terminal" evidence="12">
    <location>
        <begin position="67"/>
        <end position="109"/>
    </location>
</feature>
<proteinExistence type="inferred from homology"/>
<dbReference type="InterPro" id="IPR009027">
    <property type="entry name" value="Ribosomal_bL9/RNase_H1_N"/>
</dbReference>
<evidence type="ECO:0000256" key="1">
    <source>
        <dbReference type="ARBA" id="ARBA00001946"/>
    </source>
</evidence>
<dbReference type="GO" id="GO:0043137">
    <property type="term" value="P:DNA replication, removal of RNA primer"/>
    <property type="evidence" value="ECO:0007669"/>
    <property type="project" value="TreeGrafter"/>
</dbReference>
<keyword evidence="7" id="KW-0479">Metal-binding</keyword>
<comment type="function">
    <text evidence="2">Endonuclease that specifically degrades the RNA of RNA-DNA hybrids.</text>
</comment>
<evidence type="ECO:0000256" key="10">
    <source>
        <dbReference type="ARBA" id="ARBA00022842"/>
    </source>
</evidence>
<name>A0AAF3EHC8_9BILA</name>
<keyword evidence="13" id="KW-1185">Reference proteome</keyword>
<protein>
    <recommendedName>
        <fullName evidence="5">Ribonuclease H</fullName>
        <ecNumber evidence="4">3.1.26.4</ecNumber>
    </recommendedName>
</protein>
<dbReference type="AlphaFoldDB" id="A0AAF3EHC8"/>
<keyword evidence="9" id="KW-0378">Hydrolase</keyword>
<dbReference type="Gene3D" id="3.40.970.10">
    <property type="entry name" value="Ribonuclease H1, N-terminal domain"/>
    <property type="match status" value="3"/>
</dbReference>
<keyword evidence="10" id="KW-0460">Magnesium</keyword>
<keyword evidence="8" id="KW-0255">Endonuclease</keyword>
<dbReference type="InterPro" id="IPR037056">
    <property type="entry name" value="RNase_H1_N_sf"/>
</dbReference>
<dbReference type="FunFam" id="3.40.970.10:FF:000001">
    <property type="entry name" value="Ribonuclease H1"/>
    <property type="match status" value="1"/>
</dbReference>
<feature type="domain" description="Ribonuclease H1 N-terminal" evidence="12">
    <location>
        <begin position="3"/>
        <end position="46"/>
    </location>
</feature>
<evidence type="ECO:0000256" key="5">
    <source>
        <dbReference type="ARBA" id="ARBA00017721"/>
    </source>
</evidence>
<evidence type="ECO:0000256" key="6">
    <source>
        <dbReference type="ARBA" id="ARBA00022722"/>
    </source>
</evidence>
<dbReference type="InterPro" id="IPR050092">
    <property type="entry name" value="RNase_H"/>
</dbReference>
<feature type="region of interest" description="Disordered" evidence="11">
    <location>
        <begin position="186"/>
        <end position="219"/>
    </location>
</feature>
<evidence type="ECO:0000256" key="9">
    <source>
        <dbReference type="ARBA" id="ARBA00022801"/>
    </source>
</evidence>
<dbReference type="SUPFAM" id="SSF55658">
    <property type="entry name" value="L9 N-domain-like"/>
    <property type="match status" value="3"/>
</dbReference>
<reference evidence="14" key="1">
    <citation type="submission" date="2024-02" db="UniProtKB">
        <authorList>
            <consortium name="WormBaseParasite"/>
        </authorList>
    </citation>
    <scope>IDENTIFICATION</scope>
</reference>
<evidence type="ECO:0000256" key="4">
    <source>
        <dbReference type="ARBA" id="ARBA00012180"/>
    </source>
</evidence>
<dbReference type="Proteomes" id="UP000887575">
    <property type="component" value="Unassembled WGS sequence"/>
</dbReference>
<dbReference type="PANTHER" id="PTHR10642:SF26">
    <property type="entry name" value="RIBONUCLEASE H1"/>
    <property type="match status" value="1"/>
</dbReference>
<dbReference type="GO" id="GO:0046872">
    <property type="term" value="F:metal ion binding"/>
    <property type="evidence" value="ECO:0007669"/>
    <property type="project" value="UniProtKB-KW"/>
</dbReference>
<dbReference type="PANTHER" id="PTHR10642">
    <property type="entry name" value="RIBONUCLEASE H1"/>
    <property type="match status" value="1"/>
</dbReference>
<evidence type="ECO:0000256" key="11">
    <source>
        <dbReference type="SAM" id="MobiDB-lite"/>
    </source>
</evidence>
<evidence type="ECO:0000313" key="13">
    <source>
        <dbReference type="Proteomes" id="UP000887575"/>
    </source>
</evidence>
<evidence type="ECO:0000256" key="2">
    <source>
        <dbReference type="ARBA" id="ARBA00004065"/>
    </source>
</evidence>
<comment type="cofactor">
    <cofactor evidence="1">
        <name>Mg(2+)</name>
        <dbReference type="ChEBI" id="CHEBI:18420"/>
    </cofactor>
</comment>